<evidence type="ECO:0000256" key="4">
    <source>
        <dbReference type="ARBA" id="ARBA00023163"/>
    </source>
</evidence>
<dbReference type="CDD" id="cd12148">
    <property type="entry name" value="fungal_TF_MHR"/>
    <property type="match status" value="1"/>
</dbReference>
<evidence type="ECO:0000256" key="7">
    <source>
        <dbReference type="SAM" id="Phobius"/>
    </source>
</evidence>
<evidence type="ECO:0000259" key="8">
    <source>
        <dbReference type="SMART" id="SM00906"/>
    </source>
</evidence>
<dbReference type="PANTHER" id="PTHR47540:SF2">
    <property type="entry name" value="ZN(II)2CYS6 TRANSCRIPTION FACTOR (EUROFUNG)"/>
    <property type="match status" value="1"/>
</dbReference>
<dbReference type="InterPro" id="IPR051711">
    <property type="entry name" value="Stress_Response_Reg"/>
</dbReference>
<organism evidence="9 10">
    <name type="scientific">Plenodomus tracheiphilus IPT5</name>
    <dbReference type="NCBI Taxonomy" id="1408161"/>
    <lineage>
        <taxon>Eukaryota</taxon>
        <taxon>Fungi</taxon>
        <taxon>Dikarya</taxon>
        <taxon>Ascomycota</taxon>
        <taxon>Pezizomycotina</taxon>
        <taxon>Dothideomycetes</taxon>
        <taxon>Pleosporomycetidae</taxon>
        <taxon>Pleosporales</taxon>
        <taxon>Pleosporineae</taxon>
        <taxon>Leptosphaeriaceae</taxon>
        <taxon>Plenodomus</taxon>
    </lineage>
</organism>
<dbReference type="Pfam" id="PF04082">
    <property type="entry name" value="Fungal_trans"/>
    <property type="match status" value="1"/>
</dbReference>
<dbReference type="OrthoDB" id="3037908at2759"/>
<feature type="region of interest" description="Disordered" evidence="6">
    <location>
        <begin position="66"/>
        <end position="85"/>
    </location>
</feature>
<keyword evidence="10" id="KW-1185">Reference proteome</keyword>
<keyword evidence="7" id="KW-0812">Transmembrane</keyword>
<keyword evidence="7" id="KW-1133">Transmembrane helix</keyword>
<gene>
    <name evidence="9" type="ORF">T440DRAFT_517063</name>
</gene>
<reference evidence="9" key="1">
    <citation type="submission" date="2020-01" db="EMBL/GenBank/DDBJ databases">
        <authorList>
            <consortium name="DOE Joint Genome Institute"/>
            <person name="Haridas S."/>
            <person name="Albert R."/>
            <person name="Binder M."/>
            <person name="Bloem J."/>
            <person name="Labutti K."/>
            <person name="Salamov A."/>
            <person name="Andreopoulos B."/>
            <person name="Baker S.E."/>
            <person name="Barry K."/>
            <person name="Bills G."/>
            <person name="Bluhm B.H."/>
            <person name="Cannon C."/>
            <person name="Castanera R."/>
            <person name="Culley D.E."/>
            <person name="Daum C."/>
            <person name="Ezra D."/>
            <person name="Gonzalez J.B."/>
            <person name="Henrissat B."/>
            <person name="Kuo A."/>
            <person name="Liang C."/>
            <person name="Lipzen A."/>
            <person name="Lutzoni F."/>
            <person name="Magnuson J."/>
            <person name="Mondo S."/>
            <person name="Nolan M."/>
            <person name="Ohm R."/>
            <person name="Pangilinan J."/>
            <person name="Park H.-J."/>
            <person name="Ramirez L."/>
            <person name="Alfaro M."/>
            <person name="Sun H."/>
            <person name="Tritt A."/>
            <person name="Yoshinaga Y."/>
            <person name="Zwiers L.-H."/>
            <person name="Turgeon B.G."/>
            <person name="Goodwin S.B."/>
            <person name="Spatafora J.W."/>
            <person name="Crous P.W."/>
            <person name="Grigoriev I.V."/>
        </authorList>
    </citation>
    <scope>NUCLEOTIDE SEQUENCE</scope>
    <source>
        <strain evidence="9">IPT5</strain>
    </source>
</reference>
<evidence type="ECO:0000313" key="10">
    <source>
        <dbReference type="Proteomes" id="UP000799423"/>
    </source>
</evidence>
<dbReference type="GO" id="GO:0005634">
    <property type="term" value="C:nucleus"/>
    <property type="evidence" value="ECO:0007669"/>
    <property type="project" value="UniProtKB-SubCell"/>
</dbReference>
<evidence type="ECO:0000256" key="6">
    <source>
        <dbReference type="SAM" id="MobiDB-lite"/>
    </source>
</evidence>
<feature type="region of interest" description="Disordered" evidence="6">
    <location>
        <begin position="24"/>
        <end position="43"/>
    </location>
</feature>
<feature type="domain" description="Xylanolytic transcriptional activator regulatory" evidence="8">
    <location>
        <begin position="231"/>
        <end position="310"/>
    </location>
</feature>
<proteinExistence type="predicted"/>
<dbReference type="Proteomes" id="UP000799423">
    <property type="component" value="Unassembled WGS sequence"/>
</dbReference>
<dbReference type="InterPro" id="IPR007219">
    <property type="entry name" value="XnlR_reg_dom"/>
</dbReference>
<dbReference type="GO" id="GO:0008270">
    <property type="term" value="F:zinc ion binding"/>
    <property type="evidence" value="ECO:0007669"/>
    <property type="project" value="InterPro"/>
</dbReference>
<keyword evidence="4" id="KW-0804">Transcription</keyword>
<dbReference type="PANTHER" id="PTHR47540">
    <property type="entry name" value="THIAMINE REPRESSIBLE GENES REGULATORY PROTEIN THI5"/>
    <property type="match status" value="1"/>
</dbReference>
<evidence type="ECO:0000256" key="1">
    <source>
        <dbReference type="ARBA" id="ARBA00004123"/>
    </source>
</evidence>
<dbReference type="EMBL" id="MU006300">
    <property type="protein sequence ID" value="KAF2852114.1"/>
    <property type="molecule type" value="Genomic_DNA"/>
</dbReference>
<keyword evidence="5" id="KW-0539">Nucleus</keyword>
<keyword evidence="2" id="KW-0805">Transcription regulation</keyword>
<dbReference type="GO" id="GO:0006351">
    <property type="term" value="P:DNA-templated transcription"/>
    <property type="evidence" value="ECO:0007669"/>
    <property type="project" value="InterPro"/>
</dbReference>
<dbReference type="GO" id="GO:0045944">
    <property type="term" value="P:positive regulation of transcription by RNA polymerase II"/>
    <property type="evidence" value="ECO:0007669"/>
    <property type="project" value="TreeGrafter"/>
</dbReference>
<keyword evidence="3" id="KW-0238">DNA-binding</keyword>
<name>A0A6A7B9M6_9PLEO</name>
<protein>
    <recommendedName>
        <fullName evidence="8">Xylanolytic transcriptional activator regulatory domain-containing protein</fullName>
    </recommendedName>
</protein>
<evidence type="ECO:0000313" key="9">
    <source>
        <dbReference type="EMBL" id="KAF2852114.1"/>
    </source>
</evidence>
<dbReference type="SMART" id="SM00906">
    <property type="entry name" value="Fungal_trans"/>
    <property type="match status" value="1"/>
</dbReference>
<dbReference type="GO" id="GO:0043565">
    <property type="term" value="F:sequence-specific DNA binding"/>
    <property type="evidence" value="ECO:0007669"/>
    <property type="project" value="TreeGrafter"/>
</dbReference>
<accession>A0A6A7B9M6</accession>
<evidence type="ECO:0000256" key="3">
    <source>
        <dbReference type="ARBA" id="ARBA00023125"/>
    </source>
</evidence>
<comment type="subcellular location">
    <subcellularLocation>
        <location evidence="1">Nucleus</location>
    </subcellularLocation>
</comment>
<sequence length="634" mass="70746">MEQSESILSRLNELVTIAPRLRNSEVPQEVPSRASPGLEVAGQYSDPTSGLSFLHRAWRRISNDENVQIPSGHPGSAADHQLLSCAGDKPFDDSSDVRMPSIDRGHELLTHYFDVCIATFRLLHRPTVELWLAAVIENSQAKLPLDSGIGRAKTATVMSVLAIAAFHEGKAMGTNGFSPINEDSSGSQSDEFFCEGCRLTDGETGLPRLESAQSRLVQVLYLLMSCRFNQAWYTFGHALQIISALGLHRRDDRKKAATNTKRDFIEEQCRKRTFWVAYILDKYLGVIFGRPRHYHDEDIDQDLPMTVNDEDMTSRGAQISETNDCYIEALVVHAKLGQIAEKISREVYSIKPVPDHVRLTASHRLGAELRSWKAALPPFLGAINPSSLILSFRRQAIMLKLAYCHAVMLAHRPFLLKNTNRSDGNMRTMAAESVNECIAAAQSVLEIVDRMAREGRLFHAFWWTHYVCFCALVVVYVWAIQESSNLTTLSERRNILDKAEHCLHHLAQATASNSPSRRYSIILQELRAEAKRKTARPVHDAYTPGAPLHENMGGVQGPENENTLHGNAHDSSAALHMWQPLFGSPLSATNTATPGLQNFYDNWQTVDWLQLDSSAFGPFPEADDAALLWANHGS</sequence>
<feature type="transmembrane region" description="Helical" evidence="7">
    <location>
        <begin position="460"/>
        <end position="479"/>
    </location>
</feature>
<evidence type="ECO:0000256" key="5">
    <source>
        <dbReference type="ARBA" id="ARBA00023242"/>
    </source>
</evidence>
<keyword evidence="7" id="KW-0472">Membrane</keyword>
<dbReference type="AlphaFoldDB" id="A0A6A7B9M6"/>
<evidence type="ECO:0000256" key="2">
    <source>
        <dbReference type="ARBA" id="ARBA00023015"/>
    </source>
</evidence>